<organism evidence="2 3">
    <name type="scientific">Agromyces allii</name>
    <dbReference type="NCBI Taxonomy" id="393607"/>
    <lineage>
        <taxon>Bacteria</taxon>
        <taxon>Bacillati</taxon>
        <taxon>Actinomycetota</taxon>
        <taxon>Actinomycetes</taxon>
        <taxon>Micrococcales</taxon>
        <taxon>Microbacteriaceae</taxon>
        <taxon>Agromyces</taxon>
    </lineage>
</organism>
<dbReference type="Proteomes" id="UP001499954">
    <property type="component" value="Unassembled WGS sequence"/>
</dbReference>
<name>A0ABP5CFS5_9MICO</name>
<dbReference type="EMBL" id="BAAAMK010000009">
    <property type="protein sequence ID" value="GAA1963359.1"/>
    <property type="molecule type" value="Genomic_DNA"/>
</dbReference>
<reference evidence="3" key="1">
    <citation type="journal article" date="2019" name="Int. J. Syst. Evol. Microbiol.">
        <title>The Global Catalogue of Microorganisms (GCM) 10K type strain sequencing project: providing services to taxonomists for standard genome sequencing and annotation.</title>
        <authorList>
            <consortium name="The Broad Institute Genomics Platform"/>
            <consortium name="The Broad Institute Genome Sequencing Center for Infectious Disease"/>
            <person name="Wu L."/>
            <person name="Ma J."/>
        </authorList>
    </citation>
    <scope>NUCLEOTIDE SEQUENCE [LARGE SCALE GENOMIC DNA]</scope>
    <source>
        <strain evidence="3">JCM 13584</strain>
    </source>
</reference>
<feature type="transmembrane region" description="Helical" evidence="1">
    <location>
        <begin position="54"/>
        <end position="72"/>
    </location>
</feature>
<evidence type="ECO:0000313" key="3">
    <source>
        <dbReference type="Proteomes" id="UP001499954"/>
    </source>
</evidence>
<sequence length="98" mass="9987">MHAEVVQRAREHAERGSVELEVGLADGEAALRVLGGHGASDRDLTGWAGGGGEVVLVVLVVLAGCGGVWRVCSGAGRRLPADPAASDHLLTLKPCSLP</sequence>
<keyword evidence="3" id="KW-1185">Reference proteome</keyword>
<keyword evidence="1" id="KW-0472">Membrane</keyword>
<evidence type="ECO:0000313" key="2">
    <source>
        <dbReference type="EMBL" id="GAA1963359.1"/>
    </source>
</evidence>
<comment type="caution">
    <text evidence="2">The sequence shown here is derived from an EMBL/GenBank/DDBJ whole genome shotgun (WGS) entry which is preliminary data.</text>
</comment>
<keyword evidence="1" id="KW-0812">Transmembrane</keyword>
<keyword evidence="1" id="KW-1133">Transmembrane helix</keyword>
<accession>A0ABP5CFS5</accession>
<evidence type="ECO:0000256" key="1">
    <source>
        <dbReference type="SAM" id="Phobius"/>
    </source>
</evidence>
<proteinExistence type="predicted"/>
<protein>
    <submittedName>
        <fullName evidence="2">Uncharacterized protein</fullName>
    </submittedName>
</protein>
<gene>
    <name evidence="2" type="ORF">GCM10009717_32670</name>
</gene>